<dbReference type="EMBL" id="JBANFI010000002">
    <property type="protein sequence ID" value="MFK7160211.1"/>
    <property type="molecule type" value="Genomic_DNA"/>
</dbReference>
<evidence type="ECO:0000313" key="3">
    <source>
        <dbReference type="Proteomes" id="UP001621714"/>
    </source>
</evidence>
<evidence type="ECO:0000256" key="1">
    <source>
        <dbReference type="SAM" id="MobiDB-lite"/>
    </source>
</evidence>
<organism evidence="2 3">
    <name type="scientific">Marinospirillum alkalitolerans</name>
    <dbReference type="NCBI Taxonomy" id="3123374"/>
    <lineage>
        <taxon>Bacteria</taxon>
        <taxon>Pseudomonadati</taxon>
        <taxon>Pseudomonadota</taxon>
        <taxon>Gammaproteobacteria</taxon>
        <taxon>Oceanospirillales</taxon>
        <taxon>Oceanospirillaceae</taxon>
        <taxon>Marinospirillum</taxon>
    </lineage>
</organism>
<dbReference type="RefSeq" id="WP_405337468.1">
    <property type="nucleotide sequence ID" value="NZ_JBANFI010000002.1"/>
</dbReference>
<proteinExistence type="predicted"/>
<accession>A0ABW8PWM3</accession>
<sequence length="71" mass="8462">MPATSTPLDQVKADLLDIFKNIKEEERRSLDAYRTQRWRKARQSIEEKNEAERLKQELSDGWEEEAGPRHH</sequence>
<keyword evidence="3" id="KW-1185">Reference proteome</keyword>
<reference evidence="2 3" key="1">
    <citation type="submission" date="2024-02" db="EMBL/GenBank/DDBJ databases">
        <title>Marinospirillum sp. MEB 164 isolated from Lonar lake sediment.</title>
        <authorList>
            <person name="Joshi A."/>
            <person name="Thite S."/>
        </authorList>
    </citation>
    <scope>NUCLEOTIDE SEQUENCE [LARGE SCALE GENOMIC DNA]</scope>
    <source>
        <strain evidence="2 3">MEB164</strain>
    </source>
</reference>
<feature type="compositionally biased region" description="Basic and acidic residues" evidence="1">
    <location>
        <begin position="43"/>
        <end position="58"/>
    </location>
</feature>
<protein>
    <submittedName>
        <fullName evidence="2">Uncharacterized protein</fullName>
    </submittedName>
</protein>
<evidence type="ECO:0000313" key="2">
    <source>
        <dbReference type="EMBL" id="MFK7160211.1"/>
    </source>
</evidence>
<name>A0ABW8PWM3_9GAMM</name>
<gene>
    <name evidence="2" type="ORF">V6U78_04080</name>
</gene>
<feature type="region of interest" description="Disordered" evidence="1">
    <location>
        <begin position="42"/>
        <end position="71"/>
    </location>
</feature>
<comment type="caution">
    <text evidence="2">The sequence shown here is derived from an EMBL/GenBank/DDBJ whole genome shotgun (WGS) entry which is preliminary data.</text>
</comment>
<dbReference type="Proteomes" id="UP001621714">
    <property type="component" value="Unassembled WGS sequence"/>
</dbReference>